<evidence type="ECO:0000313" key="2">
    <source>
        <dbReference type="EMBL" id="KYK56407.1"/>
    </source>
</evidence>
<dbReference type="EMBL" id="LAYC01000002">
    <property type="protein sequence ID" value="KYK56407.1"/>
    <property type="molecule type" value="Genomic_DNA"/>
</dbReference>
<dbReference type="RefSeq" id="XP_040655759.1">
    <property type="nucleotide sequence ID" value="XM_040800726.1"/>
</dbReference>
<evidence type="ECO:0000256" key="1">
    <source>
        <dbReference type="SAM" id="MobiDB-lite"/>
    </source>
</evidence>
<feature type="region of interest" description="Disordered" evidence="1">
    <location>
        <begin position="80"/>
        <end position="109"/>
    </location>
</feature>
<sequence length="384" mass="42506">MTASLGGPLLDPYGNPRDVGGPPGLYRVLLLHNAHDESLQTIAVLAHGTSGKFEVVHAEWNPNTKRAALACIPKLSEVTGRQKAQGEQAGMKAASNESPREPEPKTGQKAGRVTLGLQALRGLMASKLGLQALDGLVAGNVGLDALRRLNPGKVGLQALRGIGAIAGSATMRFGSLLEAYHALGESFISRLKLSSDFGAADTGAASYGAFDGEGYIRVGGFYRQVFERPDNATHGGLDEMNRRLRKVKGKVLTRAQLYHLALHQDGDKHMGVEAYNEYLREERRGVPHKEAFERYRRGNLILIQYLHRGKGVRKMKALRQYWDEIVKIYPTLHRYRDDFLKYGRQHDLVGRHGACANTGFDQGEHNPWELRKGTRRRFRVPRAM</sequence>
<evidence type="ECO:0000313" key="3">
    <source>
        <dbReference type="Proteomes" id="UP000076580"/>
    </source>
</evidence>
<protein>
    <submittedName>
        <fullName evidence="2">Uncharacterized protein</fullName>
    </submittedName>
</protein>
<comment type="caution">
    <text evidence="2">The sequence shown here is derived from an EMBL/GenBank/DDBJ whole genome shotgun (WGS) entry which is preliminary data.</text>
</comment>
<accession>A0A151GH23</accession>
<reference evidence="2 3" key="1">
    <citation type="journal article" date="2016" name="Sci. Rep.">
        <title>Insights into Adaptations to a Near-Obligate Nematode Endoparasitic Lifestyle from the Finished Genome of Drechmeria coniospora.</title>
        <authorList>
            <person name="Zhang L."/>
            <person name="Zhou Z."/>
            <person name="Guo Q."/>
            <person name="Fokkens L."/>
            <person name="Miskei M."/>
            <person name="Pocsi I."/>
            <person name="Zhang W."/>
            <person name="Chen M."/>
            <person name="Wang L."/>
            <person name="Sun Y."/>
            <person name="Donzelli B.G."/>
            <person name="Gibson D.M."/>
            <person name="Nelson D.R."/>
            <person name="Luo J.G."/>
            <person name="Rep M."/>
            <person name="Liu H."/>
            <person name="Yang S."/>
            <person name="Wang J."/>
            <person name="Krasnoff S.B."/>
            <person name="Xu Y."/>
            <person name="Molnar I."/>
            <person name="Lin M."/>
        </authorList>
    </citation>
    <scope>NUCLEOTIDE SEQUENCE [LARGE SCALE GENOMIC DNA]</scope>
    <source>
        <strain evidence="2 3">ARSEF 6962</strain>
    </source>
</reference>
<proteinExistence type="predicted"/>
<name>A0A151GH23_DRECN</name>
<dbReference type="InParanoid" id="A0A151GH23"/>
<dbReference type="AlphaFoldDB" id="A0A151GH23"/>
<organism evidence="2 3">
    <name type="scientific">Drechmeria coniospora</name>
    <name type="common">Nematophagous fungus</name>
    <name type="synonym">Meria coniospora</name>
    <dbReference type="NCBI Taxonomy" id="98403"/>
    <lineage>
        <taxon>Eukaryota</taxon>
        <taxon>Fungi</taxon>
        <taxon>Dikarya</taxon>
        <taxon>Ascomycota</taxon>
        <taxon>Pezizomycotina</taxon>
        <taxon>Sordariomycetes</taxon>
        <taxon>Hypocreomycetidae</taxon>
        <taxon>Hypocreales</taxon>
        <taxon>Ophiocordycipitaceae</taxon>
        <taxon>Drechmeria</taxon>
    </lineage>
</organism>
<dbReference type="Proteomes" id="UP000076580">
    <property type="component" value="Chromosome 02"/>
</dbReference>
<dbReference type="GeneID" id="63716050"/>
<keyword evidence="3" id="KW-1185">Reference proteome</keyword>
<gene>
    <name evidence="2" type="ORF">DCS_03407</name>
</gene>